<name>A0A1F8A333_9EURO</name>
<gene>
    <name evidence="2" type="ORF">ABOM_005716</name>
</gene>
<feature type="compositionally biased region" description="Low complexity" evidence="1">
    <location>
        <begin position="18"/>
        <end position="39"/>
    </location>
</feature>
<comment type="caution">
    <text evidence="2">The sequence shown here is derived from an EMBL/GenBank/DDBJ whole genome shotgun (WGS) entry which is preliminary data.</text>
</comment>
<dbReference type="RefSeq" id="XP_022389828.1">
    <property type="nucleotide sequence ID" value="XM_022532845.1"/>
</dbReference>
<feature type="region of interest" description="Disordered" evidence="1">
    <location>
        <begin position="18"/>
        <end position="149"/>
    </location>
</feature>
<feature type="compositionally biased region" description="Polar residues" evidence="1">
    <location>
        <begin position="44"/>
        <end position="57"/>
    </location>
</feature>
<dbReference type="OrthoDB" id="5089392at2759"/>
<organism evidence="2 3">
    <name type="scientific">Aspergillus bombycis</name>
    <dbReference type="NCBI Taxonomy" id="109264"/>
    <lineage>
        <taxon>Eukaryota</taxon>
        <taxon>Fungi</taxon>
        <taxon>Dikarya</taxon>
        <taxon>Ascomycota</taxon>
        <taxon>Pezizomycotina</taxon>
        <taxon>Eurotiomycetes</taxon>
        <taxon>Eurotiomycetidae</taxon>
        <taxon>Eurotiales</taxon>
        <taxon>Aspergillaceae</taxon>
        <taxon>Aspergillus</taxon>
    </lineage>
</organism>
<dbReference type="AlphaFoldDB" id="A0A1F8A333"/>
<accession>A0A1F8A333</accession>
<proteinExistence type="predicted"/>
<protein>
    <submittedName>
        <fullName evidence="2">Uncharacterized protein</fullName>
    </submittedName>
</protein>
<feature type="compositionally biased region" description="Basic and acidic residues" evidence="1">
    <location>
        <begin position="127"/>
        <end position="149"/>
    </location>
</feature>
<dbReference type="Proteomes" id="UP000179179">
    <property type="component" value="Unassembled WGS sequence"/>
</dbReference>
<feature type="compositionally biased region" description="Polar residues" evidence="1">
    <location>
        <begin position="112"/>
        <end position="126"/>
    </location>
</feature>
<evidence type="ECO:0000313" key="2">
    <source>
        <dbReference type="EMBL" id="OGM46111.1"/>
    </source>
</evidence>
<reference evidence="2 3" key="1">
    <citation type="journal article" date="2016" name="Genome Biol. Evol.">
        <title>Draft genome sequence of an aflatoxigenic Aspergillus species, A. bombycis.</title>
        <authorList>
            <person name="Moore G.G."/>
            <person name="Mack B.M."/>
            <person name="Beltz S.B."/>
            <person name="Gilbert M.K."/>
        </authorList>
    </citation>
    <scope>NUCLEOTIDE SEQUENCE [LARGE SCALE GENOMIC DNA]</scope>
    <source>
        <strain evidence="3">NRRL 26010</strain>
    </source>
</reference>
<dbReference type="EMBL" id="LYCR01000035">
    <property type="protein sequence ID" value="OGM46111.1"/>
    <property type="molecule type" value="Genomic_DNA"/>
</dbReference>
<sequence>MKDQNTTIPQVDILQQQLSSIEHSLSHTTTTSSNSSSSLPERPATSTQSQTKSNRLSLTAGRLFTSRSRSRSKSPAPSDIPTTTRSRRSDSESTYILKSDKMARISIPRRSASPTEMSTPASPSSIRETHSTKCRSDSYHSRKSSDDYRRYSGTVNHYGRHSNDWLFGGFSLRDTVRGGVDRLRQRDDKS</sequence>
<keyword evidence="3" id="KW-1185">Reference proteome</keyword>
<dbReference type="GeneID" id="34449106"/>
<evidence type="ECO:0000256" key="1">
    <source>
        <dbReference type="SAM" id="MobiDB-lite"/>
    </source>
</evidence>
<evidence type="ECO:0000313" key="3">
    <source>
        <dbReference type="Proteomes" id="UP000179179"/>
    </source>
</evidence>